<comment type="subcellular location">
    <subcellularLocation>
        <location evidence="1">Cytoplasm</location>
        <location evidence="1">Cytoskeleton</location>
        <location evidence="1">Microtubule organizing center</location>
        <location evidence="1">Centrosome</location>
    </subcellularLocation>
</comment>
<feature type="domain" description="CEP76/DRC7 peptidase-like" evidence="5">
    <location>
        <begin position="400"/>
        <end position="539"/>
    </location>
</feature>
<evidence type="ECO:0008006" key="8">
    <source>
        <dbReference type="Google" id="ProtNLM"/>
    </source>
</evidence>
<sequence>MANPLESTHLRRIISEALSDDKHFEKIKNALSYLPSEENTEKLRREALNILRSRGIVDSVIDSVFSNNRSVFKGGSTCEYKAVVREIPFRSRAVEFDYDHIHEVGLRVDLIRGKAFIGHLETYKEFVEEEQGIVKSTVIFYASCNNKRFRSRPVPYTSDMDVNECFFIPLEDKYIDPQHLLLKHSMSLLNIVCVSRECCTGRRQLVARASIDWRRYVFPSSSAPERTTNPWGVQFSLELQSPGPDSKMTVGILELCLTILWPTVSKDACLNVETNSADDPHSAHQNVDREHLVCGPNPLPLQVVEAQLGLESARSSQRERSFVLYARQWWREFTQLREGAFAQRVIKIFANDENGCSQFVCSFIRPLSGHRILETPSVAARFVATIPCEAWHGVGAGPKEQWCSALAFVTRNRGDVPDHANLLCSLLLGFGLNAYVAIGTRQSSVSAGEDPDTSLNQASGRIRHHAWVVVLQMDPSAVLFWDPISGRRYVHQRGTPPAHPYQTVGCMYNHRSFYANIQPTDHLFHCCFDVNDSSSWRAMSSDVISSVVAYSALPLVALNPPYHKACELSDQVEIELRTFSSEWRSQRVKQSADTWFWDRQLSQALTPVLAGFEADQLRPPAELPEDTLDIEPQVNMLPLRQYVPEGFTFKAYPIQLLHTNARRILSTCLRSRLCRDILSCQGDHVRLGLRVRCYSYAEEAIVTWVMFACVYKAVL</sequence>
<protein>
    <recommendedName>
        <fullName evidence="8">Centrosomal protein of 76 kDa</fullName>
    </recommendedName>
</protein>
<proteinExistence type="predicted"/>
<comment type="caution">
    <text evidence="6">The sequence shown here is derived from an EMBL/GenBank/DDBJ whole genome shotgun (WGS) entry which is preliminary data.</text>
</comment>
<keyword evidence="2" id="KW-0963">Cytoplasm</keyword>
<dbReference type="PANTHER" id="PTHR46436">
    <property type="entry name" value="CENTROSOMAL PROTEIN OF 76 KDA"/>
    <property type="match status" value="1"/>
</dbReference>
<dbReference type="InterPro" id="IPR056288">
    <property type="entry name" value="CEP76_C"/>
</dbReference>
<reference evidence="6" key="1">
    <citation type="submission" date="2024-06" db="EMBL/GenBank/DDBJ databases">
        <authorList>
            <person name="Liu X."/>
            <person name="Lenzi L."/>
            <person name="Haldenby T S."/>
            <person name="Uol C."/>
        </authorList>
    </citation>
    <scope>NUCLEOTIDE SEQUENCE</scope>
</reference>
<evidence type="ECO:0000259" key="5">
    <source>
        <dbReference type="Pfam" id="PF24656"/>
    </source>
</evidence>
<dbReference type="Pfam" id="PF15627">
    <property type="entry name" value="CEP76-C2"/>
    <property type="match status" value="1"/>
</dbReference>
<dbReference type="InterPro" id="IPR028926">
    <property type="entry name" value="CEP76-C2"/>
</dbReference>
<dbReference type="AlphaFoldDB" id="A0AAV2TNE2"/>
<dbReference type="Proteomes" id="UP001497525">
    <property type="component" value="Unassembled WGS sequence"/>
</dbReference>
<dbReference type="InterPro" id="IPR052299">
    <property type="entry name" value="CEP76"/>
</dbReference>
<dbReference type="InterPro" id="IPR056290">
    <property type="entry name" value="CEPT76/DRC7_peptidase-like_dom"/>
</dbReference>
<dbReference type="GO" id="GO:0005814">
    <property type="term" value="C:centriole"/>
    <property type="evidence" value="ECO:0007669"/>
    <property type="project" value="TreeGrafter"/>
</dbReference>
<dbReference type="PANTHER" id="PTHR46436:SF1">
    <property type="entry name" value="CENTROSOMAL PROTEIN OF 76 KDA"/>
    <property type="match status" value="1"/>
</dbReference>
<evidence type="ECO:0000256" key="2">
    <source>
        <dbReference type="ARBA" id="ARBA00022490"/>
    </source>
</evidence>
<accession>A0AAV2TNE2</accession>
<dbReference type="GO" id="GO:0046599">
    <property type="term" value="P:regulation of centriole replication"/>
    <property type="evidence" value="ECO:0007669"/>
    <property type="project" value="TreeGrafter"/>
</dbReference>
<gene>
    <name evidence="6" type="ORF">CDAUBV1_LOCUS13540</name>
</gene>
<dbReference type="Pfam" id="PF24652">
    <property type="entry name" value="CEP76_C"/>
    <property type="match status" value="1"/>
</dbReference>
<dbReference type="Pfam" id="PF24656">
    <property type="entry name" value="CEPT76_peptidase"/>
    <property type="match status" value="1"/>
</dbReference>
<evidence type="ECO:0000256" key="1">
    <source>
        <dbReference type="ARBA" id="ARBA00004300"/>
    </source>
</evidence>
<evidence type="ECO:0000313" key="6">
    <source>
        <dbReference type="EMBL" id="CAL5138728.1"/>
    </source>
</evidence>
<name>A0AAV2TNE2_CALDB</name>
<dbReference type="GO" id="GO:0005813">
    <property type="term" value="C:centrosome"/>
    <property type="evidence" value="ECO:0007669"/>
    <property type="project" value="UniProtKB-SubCell"/>
</dbReference>
<organism evidence="6 7">
    <name type="scientific">Calicophoron daubneyi</name>
    <name type="common">Rumen fluke</name>
    <name type="synonym">Paramphistomum daubneyi</name>
    <dbReference type="NCBI Taxonomy" id="300641"/>
    <lineage>
        <taxon>Eukaryota</taxon>
        <taxon>Metazoa</taxon>
        <taxon>Spiralia</taxon>
        <taxon>Lophotrochozoa</taxon>
        <taxon>Platyhelminthes</taxon>
        <taxon>Trematoda</taxon>
        <taxon>Digenea</taxon>
        <taxon>Plagiorchiida</taxon>
        <taxon>Pronocephalata</taxon>
        <taxon>Paramphistomoidea</taxon>
        <taxon>Paramphistomidae</taxon>
        <taxon>Calicophoron</taxon>
    </lineage>
</organism>
<dbReference type="EMBL" id="CAXLJL010000523">
    <property type="protein sequence ID" value="CAL5138728.1"/>
    <property type="molecule type" value="Genomic_DNA"/>
</dbReference>
<feature type="domain" description="Centrosomal protein of 76 kDa C-terminal" evidence="4">
    <location>
        <begin position="568"/>
        <end position="712"/>
    </location>
</feature>
<evidence type="ECO:0000259" key="4">
    <source>
        <dbReference type="Pfam" id="PF24652"/>
    </source>
</evidence>
<feature type="domain" description="CEP76 C2" evidence="3">
    <location>
        <begin position="106"/>
        <end position="260"/>
    </location>
</feature>
<evidence type="ECO:0000259" key="3">
    <source>
        <dbReference type="Pfam" id="PF15627"/>
    </source>
</evidence>
<evidence type="ECO:0000313" key="7">
    <source>
        <dbReference type="Proteomes" id="UP001497525"/>
    </source>
</evidence>